<keyword evidence="2" id="KW-1185">Reference proteome</keyword>
<dbReference type="EMBL" id="ML208296">
    <property type="protein sequence ID" value="TFK71556.1"/>
    <property type="molecule type" value="Genomic_DNA"/>
</dbReference>
<protein>
    <submittedName>
        <fullName evidence="1">Uncharacterized protein</fullName>
    </submittedName>
</protein>
<evidence type="ECO:0000313" key="2">
    <source>
        <dbReference type="Proteomes" id="UP000308600"/>
    </source>
</evidence>
<evidence type="ECO:0000313" key="1">
    <source>
        <dbReference type="EMBL" id="TFK71556.1"/>
    </source>
</evidence>
<organism evidence="1 2">
    <name type="scientific">Pluteus cervinus</name>
    <dbReference type="NCBI Taxonomy" id="181527"/>
    <lineage>
        <taxon>Eukaryota</taxon>
        <taxon>Fungi</taxon>
        <taxon>Dikarya</taxon>
        <taxon>Basidiomycota</taxon>
        <taxon>Agaricomycotina</taxon>
        <taxon>Agaricomycetes</taxon>
        <taxon>Agaricomycetidae</taxon>
        <taxon>Agaricales</taxon>
        <taxon>Pluteineae</taxon>
        <taxon>Pluteaceae</taxon>
        <taxon>Pluteus</taxon>
    </lineage>
</organism>
<gene>
    <name evidence="1" type="ORF">BDN72DRAFT_433065</name>
</gene>
<accession>A0ACD3B1A0</accession>
<dbReference type="Proteomes" id="UP000308600">
    <property type="component" value="Unassembled WGS sequence"/>
</dbReference>
<name>A0ACD3B1A0_9AGAR</name>
<proteinExistence type="predicted"/>
<sequence>MGQLDELGQPYHEDSHYGYVSEYDAHSAYYTIPSPVFLRQPLNYHLYTTTIPSSFVQSASDSHFVPSTTELRTSLQRRSETIRGTAAPGLNLPEEIQGYHTFVPLDAQVANANERRKFGNWFSTTYRAIATADGVPYALRRIENFRLVQQAAFVHVDKWNKIRHPSIVTIHEAFTTRAFNDNSLVVVYTYHANAQTLYDAYCKSKPPGYQSHPHGRGVFQGRTQPPAVPERTLWSYIVQLASAIKKVHDAGMAVRTIDLTKVLVTGQNRVRISSCGVVELLTHDTPQDMAMLQQEDLNMLGRLILCLCCANPAAANPQGLHKSLENMGRTYGNEVSTIVLYLFGKNGHHRTVDQLLDLIKTHFVIEMNDALSASDRLENELLTELENARLVRLLCKFGFINERPEFARDPRWSETGDRYPIKLFRDYVFHQVDENGNPVVHLSHVLTCLNKLDAGTDEKIMLVSRDEQSCLVVSYSELKQCIDSAFSELSRASSLSTPHKYR</sequence>
<reference evidence="1 2" key="1">
    <citation type="journal article" date="2019" name="Nat. Ecol. Evol.">
        <title>Megaphylogeny resolves global patterns of mushroom evolution.</title>
        <authorList>
            <person name="Varga T."/>
            <person name="Krizsan K."/>
            <person name="Foldi C."/>
            <person name="Dima B."/>
            <person name="Sanchez-Garcia M."/>
            <person name="Sanchez-Ramirez S."/>
            <person name="Szollosi G.J."/>
            <person name="Szarkandi J.G."/>
            <person name="Papp V."/>
            <person name="Albert L."/>
            <person name="Andreopoulos W."/>
            <person name="Angelini C."/>
            <person name="Antonin V."/>
            <person name="Barry K.W."/>
            <person name="Bougher N.L."/>
            <person name="Buchanan P."/>
            <person name="Buyck B."/>
            <person name="Bense V."/>
            <person name="Catcheside P."/>
            <person name="Chovatia M."/>
            <person name="Cooper J."/>
            <person name="Damon W."/>
            <person name="Desjardin D."/>
            <person name="Finy P."/>
            <person name="Geml J."/>
            <person name="Haridas S."/>
            <person name="Hughes K."/>
            <person name="Justo A."/>
            <person name="Karasinski D."/>
            <person name="Kautmanova I."/>
            <person name="Kiss B."/>
            <person name="Kocsube S."/>
            <person name="Kotiranta H."/>
            <person name="LaButti K.M."/>
            <person name="Lechner B.E."/>
            <person name="Liimatainen K."/>
            <person name="Lipzen A."/>
            <person name="Lukacs Z."/>
            <person name="Mihaltcheva S."/>
            <person name="Morgado L.N."/>
            <person name="Niskanen T."/>
            <person name="Noordeloos M.E."/>
            <person name="Ohm R.A."/>
            <person name="Ortiz-Santana B."/>
            <person name="Ovrebo C."/>
            <person name="Racz N."/>
            <person name="Riley R."/>
            <person name="Savchenko A."/>
            <person name="Shiryaev A."/>
            <person name="Soop K."/>
            <person name="Spirin V."/>
            <person name="Szebenyi C."/>
            <person name="Tomsovsky M."/>
            <person name="Tulloss R.E."/>
            <person name="Uehling J."/>
            <person name="Grigoriev I.V."/>
            <person name="Vagvolgyi C."/>
            <person name="Papp T."/>
            <person name="Martin F.M."/>
            <person name="Miettinen O."/>
            <person name="Hibbett D.S."/>
            <person name="Nagy L.G."/>
        </authorList>
    </citation>
    <scope>NUCLEOTIDE SEQUENCE [LARGE SCALE GENOMIC DNA]</scope>
    <source>
        <strain evidence="1 2">NL-1719</strain>
    </source>
</reference>